<keyword evidence="3" id="KW-1185">Reference proteome</keyword>
<keyword evidence="1" id="KW-0732">Signal</keyword>
<feature type="chain" id="PRO_5029829478" evidence="1">
    <location>
        <begin position="23"/>
        <end position="62"/>
    </location>
</feature>
<protein>
    <submittedName>
        <fullName evidence="2">Uncharacterized protein</fullName>
    </submittedName>
</protein>
<feature type="signal peptide" evidence="1">
    <location>
        <begin position="1"/>
        <end position="22"/>
    </location>
</feature>
<proteinExistence type="predicted"/>
<organism evidence="2">
    <name type="scientific">Spirodela intermedia</name>
    <name type="common">Intermediate duckweed</name>
    <dbReference type="NCBI Taxonomy" id="51605"/>
    <lineage>
        <taxon>Eukaryota</taxon>
        <taxon>Viridiplantae</taxon>
        <taxon>Streptophyta</taxon>
        <taxon>Embryophyta</taxon>
        <taxon>Tracheophyta</taxon>
        <taxon>Spermatophyta</taxon>
        <taxon>Magnoliopsida</taxon>
        <taxon>Liliopsida</taxon>
        <taxon>Araceae</taxon>
        <taxon>Lemnoideae</taxon>
        <taxon>Spirodela</taxon>
    </lineage>
</organism>
<evidence type="ECO:0000313" key="3">
    <source>
        <dbReference type="Proteomes" id="UP001189122"/>
    </source>
</evidence>
<name>A0A7I8ICZ2_SPIIN</name>
<sequence>MSLMKLFMIPIALLEMPMSGWTCFNTLKMYIFQRSLQMISIWEGGDKGQFLEPERASDKSQW</sequence>
<evidence type="ECO:0000313" key="2">
    <source>
        <dbReference type="EMBL" id="CAA2615146.1"/>
    </source>
</evidence>
<dbReference type="EMBL" id="LR743588">
    <property type="protein sequence ID" value="CAA2615146.1"/>
    <property type="molecule type" value="Genomic_DNA"/>
</dbReference>
<accession>A0A7I8ICZ2</accession>
<dbReference type="EMBL" id="CACRZD030000001">
    <property type="protein sequence ID" value="CAA6654912.1"/>
    <property type="molecule type" value="Genomic_DNA"/>
</dbReference>
<dbReference type="Proteomes" id="UP001189122">
    <property type="component" value="Unassembled WGS sequence"/>
</dbReference>
<gene>
    <name evidence="2" type="ORF">SI7747_01001502</name>
</gene>
<dbReference type="AlphaFoldDB" id="A0A7I8ICZ2"/>
<evidence type="ECO:0000256" key="1">
    <source>
        <dbReference type="SAM" id="SignalP"/>
    </source>
</evidence>
<reference evidence="2 3" key="1">
    <citation type="submission" date="2019-12" db="EMBL/GenBank/DDBJ databases">
        <authorList>
            <person name="Scholz U."/>
            <person name="Mascher M."/>
            <person name="Fiebig A."/>
        </authorList>
    </citation>
    <scope>NUCLEOTIDE SEQUENCE</scope>
</reference>